<sequence>MHRVDAVGNSLGVCRELIEDIGSLPRWHMGVRQKNIETCRKIIGGSRKTCQEFAEGIEKLVGNTSGDRKKKTERVTAGMSEATRLAGVFGRLTTADLPRLGD</sequence>
<reference evidence="1 2" key="1">
    <citation type="journal article" date="2014" name="Agronomy (Basel)">
        <title>A Draft Genome Sequence for Ensete ventricosum, the Drought-Tolerant Tree Against Hunger.</title>
        <authorList>
            <person name="Harrison J."/>
            <person name="Moore K.A."/>
            <person name="Paszkiewicz K."/>
            <person name="Jones T."/>
            <person name="Grant M."/>
            <person name="Ambacheew D."/>
            <person name="Muzemil S."/>
            <person name="Studholme D.J."/>
        </authorList>
    </citation>
    <scope>NUCLEOTIDE SEQUENCE [LARGE SCALE GENOMIC DNA]</scope>
</reference>
<comment type="caution">
    <text evidence="1">The sequence shown here is derived from an EMBL/GenBank/DDBJ whole genome shotgun (WGS) entry which is preliminary data.</text>
</comment>
<dbReference type="Proteomes" id="UP000287651">
    <property type="component" value="Unassembled WGS sequence"/>
</dbReference>
<evidence type="ECO:0000313" key="1">
    <source>
        <dbReference type="EMBL" id="RRT32561.1"/>
    </source>
</evidence>
<gene>
    <name evidence="1" type="ORF">B296_00058283</name>
</gene>
<name>A0A426WZC3_ENSVE</name>
<dbReference type="EMBL" id="AMZH03031493">
    <property type="protein sequence ID" value="RRT32561.1"/>
    <property type="molecule type" value="Genomic_DNA"/>
</dbReference>
<evidence type="ECO:0000313" key="2">
    <source>
        <dbReference type="Proteomes" id="UP000287651"/>
    </source>
</evidence>
<proteinExistence type="predicted"/>
<protein>
    <submittedName>
        <fullName evidence="1">Uncharacterized protein</fullName>
    </submittedName>
</protein>
<dbReference type="AlphaFoldDB" id="A0A426WZC3"/>
<accession>A0A426WZC3</accession>
<organism evidence="1 2">
    <name type="scientific">Ensete ventricosum</name>
    <name type="common">Abyssinian banana</name>
    <name type="synonym">Musa ensete</name>
    <dbReference type="NCBI Taxonomy" id="4639"/>
    <lineage>
        <taxon>Eukaryota</taxon>
        <taxon>Viridiplantae</taxon>
        <taxon>Streptophyta</taxon>
        <taxon>Embryophyta</taxon>
        <taxon>Tracheophyta</taxon>
        <taxon>Spermatophyta</taxon>
        <taxon>Magnoliopsida</taxon>
        <taxon>Liliopsida</taxon>
        <taxon>Zingiberales</taxon>
        <taxon>Musaceae</taxon>
        <taxon>Ensete</taxon>
    </lineage>
</organism>